<dbReference type="RefSeq" id="WP_131838412.1">
    <property type="nucleotide sequence ID" value="NZ_SLWB01000003.1"/>
</dbReference>
<accession>A0A4R2ESE6</accession>
<dbReference type="OrthoDB" id="1189985at2"/>
<keyword evidence="4" id="KW-1185">Reference proteome</keyword>
<evidence type="ECO:0000256" key="1">
    <source>
        <dbReference type="SAM" id="MobiDB-lite"/>
    </source>
</evidence>
<dbReference type="Proteomes" id="UP000294830">
    <property type="component" value="Unassembled WGS sequence"/>
</dbReference>
<proteinExistence type="predicted"/>
<feature type="chain" id="PRO_5020294676" evidence="2">
    <location>
        <begin position="21"/>
        <end position="394"/>
    </location>
</feature>
<dbReference type="EMBL" id="SLWB01000003">
    <property type="protein sequence ID" value="TCN70546.1"/>
    <property type="molecule type" value="Genomic_DNA"/>
</dbReference>
<name>A0A4R2ESE6_9BACT</name>
<keyword evidence="2" id="KW-0732">Signal</keyword>
<feature type="region of interest" description="Disordered" evidence="1">
    <location>
        <begin position="209"/>
        <end position="231"/>
    </location>
</feature>
<organism evidence="3 4">
    <name type="scientific">Acetobacteroides hydrogenigenes</name>
    <dbReference type="NCBI Taxonomy" id="979970"/>
    <lineage>
        <taxon>Bacteria</taxon>
        <taxon>Pseudomonadati</taxon>
        <taxon>Bacteroidota</taxon>
        <taxon>Bacteroidia</taxon>
        <taxon>Bacteroidales</taxon>
        <taxon>Rikenellaceae</taxon>
        <taxon>Acetobacteroides</taxon>
    </lineage>
</organism>
<protein>
    <submittedName>
        <fullName evidence="3">Uncharacterized protein</fullName>
    </submittedName>
</protein>
<comment type="caution">
    <text evidence="3">The sequence shown here is derived from an EMBL/GenBank/DDBJ whole genome shotgun (WGS) entry which is preliminary data.</text>
</comment>
<feature type="signal peptide" evidence="2">
    <location>
        <begin position="1"/>
        <end position="20"/>
    </location>
</feature>
<evidence type="ECO:0000313" key="3">
    <source>
        <dbReference type="EMBL" id="TCN70546.1"/>
    </source>
</evidence>
<reference evidence="3 4" key="1">
    <citation type="submission" date="2019-03" db="EMBL/GenBank/DDBJ databases">
        <title>Genomic Encyclopedia of Archaeal and Bacterial Type Strains, Phase II (KMG-II): from individual species to whole genera.</title>
        <authorList>
            <person name="Goeker M."/>
        </authorList>
    </citation>
    <scope>NUCLEOTIDE SEQUENCE [LARGE SCALE GENOMIC DNA]</scope>
    <source>
        <strain evidence="3 4">RL-C</strain>
    </source>
</reference>
<evidence type="ECO:0000313" key="4">
    <source>
        <dbReference type="Proteomes" id="UP000294830"/>
    </source>
</evidence>
<dbReference type="AlphaFoldDB" id="A0A4R2ESE6"/>
<evidence type="ECO:0000256" key="2">
    <source>
        <dbReference type="SAM" id="SignalP"/>
    </source>
</evidence>
<gene>
    <name evidence="3" type="ORF">CLV25_10361</name>
</gene>
<sequence length="394" mass="43472">MNRTLTLLILLFLLATAGLAQTLDIELKSQPVKFINPKIYVDSVVDNRDFKEWIVTTKTGNRKQSKLNLAGGVATAIKRHTDYILPPSAGRKPVTMRIMVLSANEQPNNGYEKATVTVVTSFEAKSGDGGSVEIYRTSATVSESGNDATSIYERLIRRAVEECLEQLNSKDIDKLTADASAIKKLKKEEARARVLPDSINVDQLLNIGGNKTEATKNPESEAPTMPMDKKRKMEEEESYLRLEEMSTLSLLVGTNGSGWTATYYLNSIFADGRISIPLTAGVEYIDNLSSSDAKKYQTSSIYYSKIGAEAFYPINKYFWLNGGVQIPLGTERLADLDGNESETFIAGICLTQSIRVMSNQYSGISLAVGFFEQLTSSKVQPYNVGVRVEFGVKF</sequence>